<dbReference type="InterPro" id="IPR011009">
    <property type="entry name" value="Kinase-like_dom_sf"/>
</dbReference>
<evidence type="ECO:0000256" key="6">
    <source>
        <dbReference type="SAM" id="Phobius"/>
    </source>
</evidence>
<dbReference type="SUPFAM" id="SSF81606">
    <property type="entry name" value="PP2C-like"/>
    <property type="match status" value="1"/>
</dbReference>
<dbReference type="InterPro" id="IPR000719">
    <property type="entry name" value="Prot_kinase_dom"/>
</dbReference>
<evidence type="ECO:0000313" key="8">
    <source>
        <dbReference type="EMBL" id="SEI42182.1"/>
    </source>
</evidence>
<dbReference type="GO" id="GO:0004674">
    <property type="term" value="F:protein serine/threonine kinase activity"/>
    <property type="evidence" value="ECO:0007669"/>
    <property type="project" value="UniProtKB-KW"/>
</dbReference>
<dbReference type="Gene3D" id="1.10.510.10">
    <property type="entry name" value="Transferase(Phosphotransferase) domain 1"/>
    <property type="match status" value="1"/>
</dbReference>
<keyword evidence="9" id="KW-1185">Reference proteome</keyword>
<dbReference type="CDD" id="cd14014">
    <property type="entry name" value="STKc_PknB_like"/>
    <property type="match status" value="1"/>
</dbReference>
<evidence type="ECO:0000259" key="7">
    <source>
        <dbReference type="PROSITE" id="PS50011"/>
    </source>
</evidence>
<keyword evidence="5" id="KW-0067">ATP-binding</keyword>
<reference evidence="9" key="1">
    <citation type="submission" date="2016-10" db="EMBL/GenBank/DDBJ databases">
        <authorList>
            <person name="Varghese N."/>
            <person name="Submissions S."/>
        </authorList>
    </citation>
    <scope>NUCLEOTIDE SEQUENCE [LARGE SCALE GENOMIC DNA]</scope>
    <source>
        <strain evidence="9">DSM 7165</strain>
    </source>
</reference>
<organism evidence="8 9">
    <name type="scientific">Allopseudospirillum japonicum</name>
    <dbReference type="NCBI Taxonomy" id="64971"/>
    <lineage>
        <taxon>Bacteria</taxon>
        <taxon>Pseudomonadati</taxon>
        <taxon>Pseudomonadota</taxon>
        <taxon>Gammaproteobacteria</taxon>
        <taxon>Oceanospirillales</taxon>
        <taxon>Oceanospirillaceae</taxon>
        <taxon>Allopseudospirillum</taxon>
    </lineage>
</organism>
<keyword evidence="2" id="KW-0808">Transferase</keyword>
<gene>
    <name evidence="8" type="ORF">SAMN05421831_101440</name>
</gene>
<evidence type="ECO:0000256" key="4">
    <source>
        <dbReference type="ARBA" id="ARBA00022777"/>
    </source>
</evidence>
<dbReference type="SMART" id="SM00220">
    <property type="entry name" value="S_TKc"/>
    <property type="match status" value="1"/>
</dbReference>
<feature type="domain" description="Protein kinase" evidence="7">
    <location>
        <begin position="272"/>
        <end position="539"/>
    </location>
</feature>
<dbReference type="Gene3D" id="3.60.40.10">
    <property type="entry name" value="PPM-type phosphatase domain"/>
    <property type="match status" value="1"/>
</dbReference>
<dbReference type="PROSITE" id="PS50011">
    <property type="entry name" value="PROTEIN_KINASE_DOM"/>
    <property type="match status" value="1"/>
</dbReference>
<dbReference type="PANTHER" id="PTHR24351">
    <property type="entry name" value="RIBOSOMAL PROTEIN S6 KINASE"/>
    <property type="match status" value="1"/>
</dbReference>
<dbReference type="Gene3D" id="3.30.200.20">
    <property type="entry name" value="Phosphorylase Kinase, domain 1"/>
    <property type="match status" value="1"/>
</dbReference>
<dbReference type="Proteomes" id="UP000242999">
    <property type="component" value="Unassembled WGS sequence"/>
</dbReference>
<name>A0A1H6QT86_9GAMM</name>
<dbReference type="OrthoDB" id="9801841at2"/>
<keyword evidence="6" id="KW-1133">Transmembrane helix</keyword>
<dbReference type="GO" id="GO:0005524">
    <property type="term" value="F:ATP binding"/>
    <property type="evidence" value="ECO:0007669"/>
    <property type="project" value="UniProtKB-KW"/>
</dbReference>
<dbReference type="STRING" id="64971.SAMN05421831_101440"/>
<keyword evidence="4 8" id="KW-0418">Kinase</keyword>
<dbReference type="EMBL" id="FNYH01000001">
    <property type="protein sequence ID" value="SEI42182.1"/>
    <property type="molecule type" value="Genomic_DNA"/>
</dbReference>
<accession>A0A1H6QT86</accession>
<evidence type="ECO:0000256" key="5">
    <source>
        <dbReference type="ARBA" id="ARBA00022840"/>
    </source>
</evidence>
<dbReference type="InterPro" id="IPR036457">
    <property type="entry name" value="PPM-type-like_dom_sf"/>
</dbReference>
<dbReference type="SUPFAM" id="SSF56112">
    <property type="entry name" value="Protein kinase-like (PK-like)"/>
    <property type="match status" value="1"/>
</dbReference>
<protein>
    <submittedName>
        <fullName evidence="8">Serine/threonine protein kinase</fullName>
    </submittedName>
</protein>
<dbReference type="AlphaFoldDB" id="A0A1H6QT86"/>
<keyword evidence="6" id="KW-0812">Transmembrane</keyword>
<evidence type="ECO:0000256" key="3">
    <source>
        <dbReference type="ARBA" id="ARBA00022741"/>
    </source>
</evidence>
<evidence type="ECO:0000256" key="1">
    <source>
        <dbReference type="ARBA" id="ARBA00022527"/>
    </source>
</evidence>
<keyword evidence="1 8" id="KW-0723">Serine/threonine-protein kinase</keyword>
<proteinExistence type="predicted"/>
<dbReference type="Pfam" id="PF00069">
    <property type="entry name" value="Pkinase"/>
    <property type="match status" value="1"/>
</dbReference>
<dbReference type="RefSeq" id="WP_093308304.1">
    <property type="nucleotide sequence ID" value="NZ_FNYH01000001.1"/>
</dbReference>
<feature type="transmembrane region" description="Helical" evidence="6">
    <location>
        <begin position="553"/>
        <end position="572"/>
    </location>
</feature>
<keyword evidence="6" id="KW-0472">Membrane</keyword>
<sequence>MQVGQLKVNYGQAYIAPDRRSVRSSMATAIPSGSQLATKGVAAVIADSTWRNAIAKQAGETCVKGFLADYFATPDNWDVKTSVKRVLSALNTWMFSQSRSVANGSYVSSFSSIILRARTAYLFHLGDTLVFRLRGLEFEQINREHTTYLGGYRYPSRALGMDPSLDIDFQSFALKQGDIFLLTTQAARGTLTPSDYVRLIREYKHNLHQACDQILKLAIEKAGARGYSSSNFCFQLVQVETLPLHHDETLGDAYSVLPVAPRLEVGDTLDAYQVDAIIEQSARSHLYLVRDQQTAQVAVLKTPPEEKAQQARFLQHFMMQQWVMERVNSPHVVRVLTSSKPRNYLYYLLEYVQGERLSDYNQRLPLADLHQKIVLIEKIAKGLRALHRREILHQHLTPENILVDAQGQVKLVDFAACCLKNPQEGLSALALAREVGFTPYTAPEYYLNREPNETSDQFSLAAVAYELLTGQVPYADQVHTGHTQLDFARLEYRPSFQLNPIIPVWMDAALRRALQPNPELRYARLSEFIYDLKKPNPRYTQETQAPLMQRNPLAFWQGLSGLLLLLLILSLMY</sequence>
<keyword evidence="3" id="KW-0547">Nucleotide-binding</keyword>
<evidence type="ECO:0000313" key="9">
    <source>
        <dbReference type="Proteomes" id="UP000242999"/>
    </source>
</evidence>
<evidence type="ECO:0000256" key="2">
    <source>
        <dbReference type="ARBA" id="ARBA00022679"/>
    </source>
</evidence>